<evidence type="ECO:0000256" key="1">
    <source>
        <dbReference type="ARBA" id="ARBA00022723"/>
    </source>
</evidence>
<keyword evidence="6" id="KW-1185">Reference proteome</keyword>
<feature type="compositionally biased region" description="Basic and acidic residues" evidence="3">
    <location>
        <begin position="431"/>
        <end position="446"/>
    </location>
</feature>
<dbReference type="EMBL" id="BQNB010014963">
    <property type="protein sequence ID" value="GJT34435.1"/>
    <property type="molecule type" value="Genomic_DNA"/>
</dbReference>
<evidence type="ECO:0000313" key="5">
    <source>
        <dbReference type="EMBL" id="GJT34435.1"/>
    </source>
</evidence>
<dbReference type="Proteomes" id="UP001151760">
    <property type="component" value="Unassembled WGS sequence"/>
</dbReference>
<name>A0ABQ5D6H8_9ASTR</name>
<feature type="compositionally biased region" description="Basic residues" evidence="3">
    <location>
        <begin position="38"/>
        <end position="58"/>
    </location>
</feature>
<reference evidence="5" key="2">
    <citation type="submission" date="2022-01" db="EMBL/GenBank/DDBJ databases">
        <authorList>
            <person name="Yamashiro T."/>
            <person name="Shiraishi A."/>
            <person name="Satake H."/>
            <person name="Nakayama K."/>
        </authorList>
    </citation>
    <scope>NUCLEOTIDE SEQUENCE</scope>
</reference>
<dbReference type="SUPFAM" id="SSF56672">
    <property type="entry name" value="DNA/RNA polymerases"/>
    <property type="match status" value="1"/>
</dbReference>
<dbReference type="InterPro" id="IPR025724">
    <property type="entry name" value="GAG-pre-integrase_dom"/>
</dbReference>
<dbReference type="InterPro" id="IPR036397">
    <property type="entry name" value="RNaseH_sf"/>
</dbReference>
<dbReference type="InterPro" id="IPR039537">
    <property type="entry name" value="Retrotran_Ty1/copia-like"/>
</dbReference>
<feature type="region of interest" description="Disordered" evidence="3">
    <location>
        <begin position="422"/>
        <end position="464"/>
    </location>
</feature>
<dbReference type="Pfam" id="PF07727">
    <property type="entry name" value="RVT_2"/>
    <property type="match status" value="2"/>
</dbReference>
<dbReference type="PANTHER" id="PTHR42648">
    <property type="entry name" value="TRANSPOSASE, PUTATIVE-RELATED"/>
    <property type="match status" value="1"/>
</dbReference>
<organism evidence="5 6">
    <name type="scientific">Tanacetum coccineum</name>
    <dbReference type="NCBI Taxonomy" id="301880"/>
    <lineage>
        <taxon>Eukaryota</taxon>
        <taxon>Viridiplantae</taxon>
        <taxon>Streptophyta</taxon>
        <taxon>Embryophyta</taxon>
        <taxon>Tracheophyta</taxon>
        <taxon>Spermatophyta</taxon>
        <taxon>Magnoliopsida</taxon>
        <taxon>eudicotyledons</taxon>
        <taxon>Gunneridae</taxon>
        <taxon>Pentapetalae</taxon>
        <taxon>asterids</taxon>
        <taxon>campanulids</taxon>
        <taxon>Asterales</taxon>
        <taxon>Asteraceae</taxon>
        <taxon>Asteroideae</taxon>
        <taxon>Anthemideae</taxon>
        <taxon>Anthemidinae</taxon>
        <taxon>Tanacetum</taxon>
    </lineage>
</organism>
<dbReference type="Pfam" id="PF00665">
    <property type="entry name" value="rve"/>
    <property type="match status" value="1"/>
</dbReference>
<proteinExistence type="predicted"/>
<evidence type="ECO:0000256" key="2">
    <source>
        <dbReference type="ARBA" id="ARBA00022801"/>
    </source>
</evidence>
<keyword evidence="1" id="KW-0479">Metal-binding</keyword>
<feature type="region of interest" description="Disordered" evidence="3">
    <location>
        <begin position="31"/>
        <end position="85"/>
    </location>
</feature>
<sequence>MGNIVNELHAMLKLHEQTLAKKDVAPAFHAIRPGKVQKNQKKKPHKAAKGNQGKRKAKMGYAPVHAPSFAPKPKNPPTPKKENHAKDTICHQCGKGLKGSRKLKPGALSLYVGDGHRTTVEAIREYLLCLPSGLALILHNCHYTPYITRGIISVSHLDDIYEIDLSSSNTNDSFMYAISNKRAKLNLDSTLLWHCRLGHISKKRIEKLQHDGLLNSTDIKAKDLLRLIHTDVCGPFKTMSRKGASYFVTFTDDFSPYGYVYLLKHKHQVFETFKVFQKEVENQLGNTIKSLRSDREGEYMSLEFLDHLKEHRIIAYHTPPYTPQHNGVSERRNRTLLDMVRSMMSQTTLPKSFWDYALESAARILNMVLTKKVDKTPYEVCHGQAPKLSYLKVWGCEALFKRDTLTKSDKLEPRSIKSSGSLEDLEIIQEEDTHPSIDTSLDHEKDDQEIDEPQSDTNPICKSTRTRRAPDRMCLHVNAEEHELGDLDNEVWELVDLPPNGKTIGNKWLFKKKTDMDSAVHTFKACLIANCFTQTYEVDYEETFSPVADIRAIRILIAIAAFYDYEIWQMDAKNAFLNGHLSEEVYMVQPEGFVNPKYPNQKFGFSQNRDEPCVYMKASGSYVTFLILYVDDILIMGNNIPMLQDVKYYLGRCFAMKDLGEAAYILRIKIYRDRPKRLIGLCQSAYTEKILKRYFMENSKRGTIPM</sequence>
<dbReference type="Pfam" id="PF13976">
    <property type="entry name" value="gag_pre-integrs"/>
    <property type="match status" value="1"/>
</dbReference>
<dbReference type="PANTHER" id="PTHR42648:SF27">
    <property type="entry name" value="RNA-DIRECTED DNA POLYMERASE"/>
    <property type="match status" value="1"/>
</dbReference>
<dbReference type="InterPro" id="IPR013103">
    <property type="entry name" value="RVT_2"/>
</dbReference>
<evidence type="ECO:0000259" key="4">
    <source>
        <dbReference type="PROSITE" id="PS50994"/>
    </source>
</evidence>
<protein>
    <submittedName>
        <fullName evidence="5">Retrotransposon protein, putative, ty1-copia subclass</fullName>
    </submittedName>
</protein>
<keyword evidence="2" id="KW-0378">Hydrolase</keyword>
<dbReference type="InterPro" id="IPR001584">
    <property type="entry name" value="Integrase_cat-core"/>
</dbReference>
<comment type="caution">
    <text evidence="5">The sequence shown here is derived from an EMBL/GenBank/DDBJ whole genome shotgun (WGS) entry which is preliminary data.</text>
</comment>
<evidence type="ECO:0000313" key="6">
    <source>
        <dbReference type="Proteomes" id="UP001151760"/>
    </source>
</evidence>
<accession>A0ABQ5D6H8</accession>
<evidence type="ECO:0000256" key="3">
    <source>
        <dbReference type="SAM" id="MobiDB-lite"/>
    </source>
</evidence>
<gene>
    <name evidence="5" type="ORF">Tco_0924854</name>
</gene>
<feature type="domain" description="Integrase catalytic" evidence="4">
    <location>
        <begin position="219"/>
        <end position="385"/>
    </location>
</feature>
<dbReference type="InterPro" id="IPR012337">
    <property type="entry name" value="RNaseH-like_sf"/>
</dbReference>
<dbReference type="InterPro" id="IPR043502">
    <property type="entry name" value="DNA/RNA_pol_sf"/>
</dbReference>
<dbReference type="Gene3D" id="3.30.420.10">
    <property type="entry name" value="Ribonuclease H-like superfamily/Ribonuclease H"/>
    <property type="match status" value="1"/>
</dbReference>
<reference evidence="5" key="1">
    <citation type="journal article" date="2022" name="Int. J. Mol. Sci.">
        <title>Draft Genome of Tanacetum Coccineum: Genomic Comparison of Closely Related Tanacetum-Family Plants.</title>
        <authorList>
            <person name="Yamashiro T."/>
            <person name="Shiraishi A."/>
            <person name="Nakayama K."/>
            <person name="Satake H."/>
        </authorList>
    </citation>
    <scope>NUCLEOTIDE SEQUENCE</scope>
</reference>
<dbReference type="SUPFAM" id="SSF53098">
    <property type="entry name" value="Ribonuclease H-like"/>
    <property type="match status" value="1"/>
</dbReference>
<dbReference type="PROSITE" id="PS50994">
    <property type="entry name" value="INTEGRASE"/>
    <property type="match status" value="1"/>
</dbReference>